<organism evidence="2">
    <name type="scientific">Spironucleus salmonicida</name>
    <dbReference type="NCBI Taxonomy" id="348837"/>
    <lineage>
        <taxon>Eukaryota</taxon>
        <taxon>Metamonada</taxon>
        <taxon>Diplomonadida</taxon>
        <taxon>Hexamitidae</taxon>
        <taxon>Hexamitinae</taxon>
        <taxon>Spironucleus</taxon>
    </lineage>
</organism>
<gene>
    <name evidence="2" type="ORF">SS50377_12176</name>
    <name evidence="3" type="ORF">SS50377_26356</name>
</gene>
<accession>V6LT03</accession>
<sequence>MNVSIGLLGHVDSGKTALARALSTTLSTAALDKHPESQRRGITLDIGISQFDMEDFHITVVDCPGHASFLKTVLAGASIIQALLLLVDLSKGPQIQTVEALIIAEALGLPVLAVLNKADLHADNAQKTQQSIEALAAKIGLKNIAFCTAAAAKSEVSEVKIALLELLNGMKDSVLALYAQLKTRPLLLNFDHTFPQKAGTILTGTLIQGVLSPGTLVQISPGSTIHNGVFTSFPIKSIQKFKKGVETAFPGDRVGVQIAGVQVPSERGILCQSMTKIRTVYATIRMLKSYKNGVSMGQIFSVNLGALQVKARLFVAGVVKKKMMNKMLDNAYKPKQEFDGIIIFEEEIDFVDSGKILGVRTDFCAKTNQSTSRIAFVGQICSVSAQIVSSIQYEQDRKYTCVIDKVVGGKLVIKKIDGIGEKTAVGMTVYQGSKEVGVVEREFGQGKWKADITEEYNSVIQEEIWIGESVLAEWKTGFEQ</sequence>
<keyword evidence="2" id="KW-0251">Elongation factor</keyword>
<dbReference type="Gene3D" id="3.40.50.300">
    <property type="entry name" value="P-loop containing nucleotide triphosphate hydrolases"/>
    <property type="match status" value="1"/>
</dbReference>
<keyword evidence="2" id="KW-0648">Protein biosynthesis</keyword>
<dbReference type="Gene3D" id="2.40.30.10">
    <property type="entry name" value="Translation factors"/>
    <property type="match status" value="2"/>
</dbReference>
<feature type="domain" description="Tr-type G" evidence="1">
    <location>
        <begin position="1"/>
        <end position="171"/>
    </location>
</feature>
<dbReference type="VEuPathDB" id="GiardiaDB:SS50377_26356"/>
<dbReference type="GO" id="GO:0003924">
    <property type="term" value="F:GTPase activity"/>
    <property type="evidence" value="ECO:0007669"/>
    <property type="project" value="InterPro"/>
</dbReference>
<dbReference type="Pfam" id="PF00009">
    <property type="entry name" value="GTP_EFTU"/>
    <property type="match status" value="1"/>
</dbReference>
<dbReference type="NCBIfam" id="TIGR00231">
    <property type="entry name" value="small_GTP"/>
    <property type="match status" value="1"/>
</dbReference>
<evidence type="ECO:0000313" key="3">
    <source>
        <dbReference type="EMBL" id="KAH0572147.1"/>
    </source>
</evidence>
<dbReference type="InterPro" id="IPR005225">
    <property type="entry name" value="Small_GTP-bd"/>
</dbReference>
<dbReference type="GO" id="GO:0003746">
    <property type="term" value="F:translation elongation factor activity"/>
    <property type="evidence" value="ECO:0007669"/>
    <property type="project" value="UniProtKB-KW"/>
</dbReference>
<dbReference type="SUPFAM" id="SSF50447">
    <property type="entry name" value="Translation proteins"/>
    <property type="match status" value="1"/>
</dbReference>
<dbReference type="PANTHER" id="PTHR43721:SF11">
    <property type="entry name" value="SELENOCYSTEINE-SPECIFIC ELONGATION FACTOR"/>
    <property type="match status" value="1"/>
</dbReference>
<dbReference type="InterPro" id="IPR000795">
    <property type="entry name" value="T_Tr_GTP-bd_dom"/>
</dbReference>
<proteinExistence type="predicted"/>
<dbReference type="PROSITE" id="PS51722">
    <property type="entry name" value="G_TR_2"/>
    <property type="match status" value="1"/>
</dbReference>
<dbReference type="Proteomes" id="UP000018208">
    <property type="component" value="Unassembled WGS sequence"/>
</dbReference>
<dbReference type="OrthoDB" id="2067at2759"/>
<reference evidence="2 3" key="1">
    <citation type="journal article" date="2014" name="PLoS Genet.">
        <title>The Genome of Spironucleus salmonicida Highlights a Fish Pathogen Adapted to Fluctuating Environments.</title>
        <authorList>
            <person name="Xu F."/>
            <person name="Jerlstrom-Hultqvist J."/>
            <person name="Einarsson E."/>
            <person name="Astvaldsson A."/>
            <person name="Svard S.G."/>
            <person name="Andersson J.O."/>
        </authorList>
    </citation>
    <scope>NUCLEOTIDE SEQUENCE</scope>
    <source>
        <strain evidence="3">ATCC 50377</strain>
    </source>
</reference>
<dbReference type="EMBL" id="AUWU02000006">
    <property type="protein sequence ID" value="KAH0572147.1"/>
    <property type="molecule type" value="Genomic_DNA"/>
</dbReference>
<dbReference type="InterPro" id="IPR009000">
    <property type="entry name" value="Transl_B-barrel_sf"/>
</dbReference>
<dbReference type="InterPro" id="IPR050055">
    <property type="entry name" value="EF-Tu_GTPase"/>
</dbReference>
<dbReference type="PANTHER" id="PTHR43721">
    <property type="entry name" value="ELONGATION FACTOR TU-RELATED"/>
    <property type="match status" value="1"/>
</dbReference>
<dbReference type="SUPFAM" id="SSF52540">
    <property type="entry name" value="P-loop containing nucleoside triphosphate hydrolases"/>
    <property type="match status" value="1"/>
</dbReference>
<keyword evidence="4" id="KW-1185">Reference proteome</keyword>
<evidence type="ECO:0000259" key="1">
    <source>
        <dbReference type="PROSITE" id="PS51722"/>
    </source>
</evidence>
<dbReference type="GO" id="GO:0005525">
    <property type="term" value="F:GTP binding"/>
    <property type="evidence" value="ECO:0007669"/>
    <property type="project" value="InterPro"/>
</dbReference>
<dbReference type="EMBL" id="KI546035">
    <property type="protein sequence ID" value="EST47777.1"/>
    <property type="molecule type" value="Genomic_DNA"/>
</dbReference>
<evidence type="ECO:0000313" key="2">
    <source>
        <dbReference type="EMBL" id="EST47777.1"/>
    </source>
</evidence>
<dbReference type="InterPro" id="IPR027417">
    <property type="entry name" value="P-loop_NTPase"/>
</dbReference>
<evidence type="ECO:0000313" key="4">
    <source>
        <dbReference type="Proteomes" id="UP000018208"/>
    </source>
</evidence>
<name>V6LT03_9EUKA</name>
<protein>
    <submittedName>
        <fullName evidence="2">Selenocysteine-specific elongation factor</fullName>
    </submittedName>
</protein>
<reference evidence="3" key="2">
    <citation type="submission" date="2020-12" db="EMBL/GenBank/DDBJ databases">
        <title>New Spironucleus salmonicida genome in near-complete chromosomes.</title>
        <authorList>
            <person name="Xu F."/>
            <person name="Kurt Z."/>
            <person name="Jimenez-Gonzalez A."/>
            <person name="Astvaldsson A."/>
            <person name="Andersson J.O."/>
            <person name="Svard S.G."/>
        </authorList>
    </citation>
    <scope>NUCLEOTIDE SEQUENCE</scope>
    <source>
        <strain evidence="3">ATCC 50377</strain>
    </source>
</reference>
<dbReference type="AlphaFoldDB" id="V6LT03"/>
<dbReference type="PRINTS" id="PR00315">
    <property type="entry name" value="ELONGATNFCT"/>
</dbReference>
<dbReference type="GO" id="GO:0001514">
    <property type="term" value="P:selenocysteine incorporation"/>
    <property type="evidence" value="ECO:0007669"/>
    <property type="project" value="TreeGrafter"/>
</dbReference>